<comment type="similarity">
    <text evidence="1 6">Belongs to the acylphosphatase family.</text>
</comment>
<dbReference type="Proteomes" id="UP000552757">
    <property type="component" value="Unassembled WGS sequence"/>
</dbReference>
<dbReference type="PANTHER" id="PTHR47268:SF4">
    <property type="entry name" value="ACYLPHOSPHATASE"/>
    <property type="match status" value="1"/>
</dbReference>
<dbReference type="InterPro" id="IPR020456">
    <property type="entry name" value="Acylphosphatase"/>
</dbReference>
<dbReference type="PROSITE" id="PS51160">
    <property type="entry name" value="ACYLPHOSPHATASE_3"/>
    <property type="match status" value="1"/>
</dbReference>
<evidence type="ECO:0000259" key="7">
    <source>
        <dbReference type="PROSITE" id="PS51160"/>
    </source>
</evidence>
<dbReference type="InterPro" id="IPR017968">
    <property type="entry name" value="Acylphosphatase_CS"/>
</dbReference>
<dbReference type="SUPFAM" id="SSF54975">
    <property type="entry name" value="Acylphosphatase/BLUF domain-like"/>
    <property type="match status" value="1"/>
</dbReference>
<evidence type="ECO:0000313" key="8">
    <source>
        <dbReference type="EMBL" id="MBB3980653.1"/>
    </source>
</evidence>
<dbReference type="GO" id="GO:0003998">
    <property type="term" value="F:acylphosphatase activity"/>
    <property type="evidence" value="ECO:0007669"/>
    <property type="project" value="UniProtKB-EC"/>
</dbReference>
<evidence type="ECO:0000256" key="6">
    <source>
        <dbReference type="RuleBase" id="RU004168"/>
    </source>
</evidence>
<evidence type="ECO:0000256" key="1">
    <source>
        <dbReference type="ARBA" id="ARBA00005614"/>
    </source>
</evidence>
<organism evidence="8 9">
    <name type="scientific">Sphingobium fontiphilum</name>
    <dbReference type="NCBI Taxonomy" id="944425"/>
    <lineage>
        <taxon>Bacteria</taxon>
        <taxon>Pseudomonadati</taxon>
        <taxon>Pseudomonadota</taxon>
        <taxon>Alphaproteobacteria</taxon>
        <taxon>Sphingomonadales</taxon>
        <taxon>Sphingomonadaceae</taxon>
        <taxon>Sphingobium</taxon>
    </lineage>
</organism>
<dbReference type="EC" id="3.6.1.7" evidence="2 4"/>
<evidence type="ECO:0000256" key="4">
    <source>
        <dbReference type="PROSITE-ProRule" id="PRU00520"/>
    </source>
</evidence>
<dbReference type="PROSITE" id="PS00151">
    <property type="entry name" value="ACYLPHOSPHATASE_2"/>
    <property type="match status" value="1"/>
</dbReference>
<accession>A0A7W6DIV0</accession>
<comment type="caution">
    <text evidence="8">The sequence shown here is derived from an EMBL/GenBank/DDBJ whole genome shotgun (WGS) entry which is preliminary data.</text>
</comment>
<dbReference type="PROSITE" id="PS00150">
    <property type="entry name" value="ACYLPHOSPHATASE_1"/>
    <property type="match status" value="1"/>
</dbReference>
<reference evidence="8 9" key="1">
    <citation type="submission" date="2020-08" db="EMBL/GenBank/DDBJ databases">
        <title>Genomic Encyclopedia of Type Strains, Phase IV (KMG-IV): sequencing the most valuable type-strain genomes for metagenomic binning, comparative biology and taxonomic classification.</title>
        <authorList>
            <person name="Goeker M."/>
        </authorList>
    </citation>
    <scope>NUCLEOTIDE SEQUENCE [LARGE SCALE GENOMIC DNA]</scope>
    <source>
        <strain evidence="8 9">DSM 29348</strain>
    </source>
</reference>
<feature type="active site" evidence="4">
    <location>
        <position position="20"/>
    </location>
</feature>
<protein>
    <recommendedName>
        <fullName evidence="2 4">Acylphosphatase</fullName>
        <ecNumber evidence="2 4">3.6.1.7</ecNumber>
    </recommendedName>
</protein>
<dbReference type="InterPro" id="IPR036046">
    <property type="entry name" value="Acylphosphatase-like_dom_sf"/>
</dbReference>
<dbReference type="AlphaFoldDB" id="A0A7W6DIV0"/>
<keyword evidence="4 5" id="KW-0378">Hydrolase</keyword>
<gene>
    <name evidence="8" type="ORF">GGR44_000284</name>
</gene>
<dbReference type="EMBL" id="JACIEB010000001">
    <property type="protein sequence ID" value="MBB3980653.1"/>
    <property type="molecule type" value="Genomic_DNA"/>
</dbReference>
<keyword evidence="9" id="KW-1185">Reference proteome</keyword>
<dbReference type="PANTHER" id="PTHR47268">
    <property type="entry name" value="ACYLPHOSPHATASE"/>
    <property type="match status" value="1"/>
</dbReference>
<name>A0A7W6DIV0_9SPHN</name>
<dbReference type="RefSeq" id="WP_183953656.1">
    <property type="nucleotide sequence ID" value="NZ_JACIEB010000001.1"/>
</dbReference>
<dbReference type="Gene3D" id="3.30.70.100">
    <property type="match status" value="1"/>
</dbReference>
<evidence type="ECO:0000313" key="9">
    <source>
        <dbReference type="Proteomes" id="UP000552757"/>
    </source>
</evidence>
<dbReference type="InterPro" id="IPR001792">
    <property type="entry name" value="Acylphosphatase-like_dom"/>
</dbReference>
<dbReference type="PRINTS" id="PR00112">
    <property type="entry name" value="ACYLPHPHTASE"/>
</dbReference>
<proteinExistence type="inferred from homology"/>
<evidence type="ECO:0000256" key="2">
    <source>
        <dbReference type="ARBA" id="ARBA00012150"/>
    </source>
</evidence>
<feature type="domain" description="Acylphosphatase-like" evidence="7">
    <location>
        <begin position="5"/>
        <end position="91"/>
    </location>
</feature>
<evidence type="ECO:0000256" key="3">
    <source>
        <dbReference type="ARBA" id="ARBA00047645"/>
    </source>
</evidence>
<comment type="catalytic activity">
    <reaction evidence="3 4 5">
        <text>an acyl phosphate + H2O = a carboxylate + phosphate + H(+)</text>
        <dbReference type="Rhea" id="RHEA:14965"/>
        <dbReference type="ChEBI" id="CHEBI:15377"/>
        <dbReference type="ChEBI" id="CHEBI:15378"/>
        <dbReference type="ChEBI" id="CHEBI:29067"/>
        <dbReference type="ChEBI" id="CHEBI:43474"/>
        <dbReference type="ChEBI" id="CHEBI:59918"/>
        <dbReference type="EC" id="3.6.1.7"/>
    </reaction>
</comment>
<evidence type="ECO:0000256" key="5">
    <source>
        <dbReference type="RuleBase" id="RU000553"/>
    </source>
</evidence>
<sequence>MALAARQIIISGRVQGVFFRDWTMKQAQDLGLRGWVRNLSCGSVEALVEGERCAVDQMIARMRRGPSTARVDKLVVNELPPAGLDGFTRRPIA</sequence>
<dbReference type="Pfam" id="PF00708">
    <property type="entry name" value="Acylphosphatase"/>
    <property type="match status" value="1"/>
</dbReference>
<feature type="active site" evidence="4">
    <location>
        <position position="38"/>
    </location>
</feature>